<dbReference type="Gene3D" id="3.40.50.1820">
    <property type="entry name" value="alpha/beta hydrolase"/>
    <property type="match status" value="2"/>
</dbReference>
<keyword evidence="1" id="KW-0472">Membrane</keyword>
<keyword evidence="1" id="KW-0812">Transmembrane</keyword>
<accession>A0A9Q8INT1</accession>
<name>A0A9Q8INT1_9LACO</name>
<reference evidence="2" key="1">
    <citation type="submission" date="2018-08" db="EMBL/GenBank/DDBJ databases">
        <title>Comparative genomics of wild bee and flower associated Lactobacillus reveals potential adaptation to the bee host.</title>
        <authorList>
            <person name="Vuong H.Q."/>
            <person name="Mcfrederick Q.S."/>
        </authorList>
    </citation>
    <scope>NUCLEOTIDE SEQUENCE</scope>
    <source>
        <strain evidence="2">HV_63</strain>
    </source>
</reference>
<dbReference type="GeneID" id="58107802"/>
<dbReference type="Pfam" id="PF06028">
    <property type="entry name" value="DUF915"/>
    <property type="match status" value="2"/>
</dbReference>
<keyword evidence="2" id="KW-0378">Hydrolase</keyword>
<protein>
    <submittedName>
        <fullName evidence="2">Alpha/beta hydrolase</fullName>
    </submittedName>
</protein>
<dbReference type="AlphaFoldDB" id="A0A9Q8INT1"/>
<feature type="transmembrane region" description="Helical" evidence="1">
    <location>
        <begin position="9"/>
        <end position="30"/>
    </location>
</feature>
<keyword evidence="1" id="KW-1133">Transmembrane helix</keyword>
<dbReference type="RefSeq" id="WP_108983208.1">
    <property type="nucleotide sequence ID" value="NZ_BAABXB010000023.1"/>
</dbReference>
<organism evidence="2 3">
    <name type="scientific">Apilactobacillus micheneri</name>
    <dbReference type="NCBI Taxonomy" id="1899430"/>
    <lineage>
        <taxon>Bacteria</taxon>
        <taxon>Bacillati</taxon>
        <taxon>Bacillota</taxon>
        <taxon>Bacilli</taxon>
        <taxon>Lactobacillales</taxon>
        <taxon>Lactobacillaceae</taxon>
        <taxon>Apilactobacillus</taxon>
    </lineage>
</organism>
<evidence type="ECO:0000256" key="1">
    <source>
        <dbReference type="SAM" id="Phobius"/>
    </source>
</evidence>
<dbReference type="OrthoDB" id="503948at2"/>
<dbReference type="GO" id="GO:0016787">
    <property type="term" value="F:hydrolase activity"/>
    <property type="evidence" value="ECO:0007669"/>
    <property type="project" value="UniProtKB-KW"/>
</dbReference>
<sequence>MHSRRKRKIIIGIVLFLEAIAFITSTLWVFRGRVLNDVKVEKSRTATIFIPGYGGNAVSTDDFINQFNDHGIAKRSLRIYISNDGKVSTMKQYVKKIKKDNPLVQLIFQDNTHPEKQADQMVNVMSYLHDKYNIKSVNFLGHSSGGTIAYEYMVKHPHQKNAPEANKFVSIANDYDPNDKRVKNLPRTLHVLNIAGEIYNVGTDGEEAVNIVKPMGKLVRPYVKSYQFYLYRADPLSAEHSMLHENPSLDKTIAEFLFNKHPKL</sequence>
<dbReference type="Proteomes" id="UP000784700">
    <property type="component" value="Unassembled WGS sequence"/>
</dbReference>
<dbReference type="InterPro" id="IPR029058">
    <property type="entry name" value="AB_hydrolase_fold"/>
</dbReference>
<evidence type="ECO:0000313" key="3">
    <source>
        <dbReference type="Proteomes" id="UP000784700"/>
    </source>
</evidence>
<dbReference type="InterPro" id="IPR010315">
    <property type="entry name" value="DUF915_hydro-like"/>
</dbReference>
<proteinExistence type="predicted"/>
<evidence type="ECO:0000313" key="2">
    <source>
        <dbReference type="EMBL" id="TPR46219.1"/>
    </source>
</evidence>
<comment type="caution">
    <text evidence="2">The sequence shown here is derived from an EMBL/GenBank/DDBJ whole genome shotgun (WGS) entry which is preliminary data.</text>
</comment>
<gene>
    <name evidence="2" type="ORF">DY130_01510</name>
</gene>
<dbReference type="SUPFAM" id="SSF53474">
    <property type="entry name" value="alpha/beta-Hydrolases"/>
    <property type="match status" value="1"/>
</dbReference>
<dbReference type="EMBL" id="QUBG01000001">
    <property type="protein sequence ID" value="TPR46219.1"/>
    <property type="molecule type" value="Genomic_DNA"/>
</dbReference>